<feature type="domain" description="Protein kinase" evidence="9">
    <location>
        <begin position="54"/>
        <end position="306"/>
    </location>
</feature>
<feature type="region of interest" description="Disordered" evidence="8">
    <location>
        <begin position="1"/>
        <end position="28"/>
    </location>
</feature>
<dbReference type="PROSITE" id="PS00108">
    <property type="entry name" value="PROTEIN_KINASE_ST"/>
    <property type="match status" value="1"/>
</dbReference>
<dbReference type="Pfam" id="PF00069">
    <property type="entry name" value="Pkinase"/>
    <property type="match status" value="1"/>
</dbReference>
<dbReference type="PROSITE" id="PS50011">
    <property type="entry name" value="PROTEIN_KINASE_DOM"/>
    <property type="match status" value="1"/>
</dbReference>
<dbReference type="InterPro" id="IPR008271">
    <property type="entry name" value="Ser/Thr_kinase_AS"/>
</dbReference>
<dbReference type="PANTHER" id="PTHR11042">
    <property type="entry name" value="EUKARYOTIC TRANSLATION INITIATION FACTOR 2-ALPHA KINASE EIF2-ALPHA KINASE -RELATED"/>
    <property type="match status" value="1"/>
</dbReference>
<keyword evidence="2 6" id="KW-0547">Nucleotide-binding</keyword>
<evidence type="ECO:0000256" key="4">
    <source>
        <dbReference type="ARBA" id="ARBA00022840"/>
    </source>
</evidence>
<keyword evidence="11" id="KW-1185">Reference proteome</keyword>
<dbReference type="CDD" id="cd00180">
    <property type="entry name" value="PKc"/>
    <property type="match status" value="1"/>
</dbReference>
<dbReference type="GO" id="GO:0005737">
    <property type="term" value="C:cytoplasm"/>
    <property type="evidence" value="ECO:0007669"/>
    <property type="project" value="TreeGrafter"/>
</dbReference>
<keyword evidence="4 6" id="KW-0067">ATP-binding</keyword>
<name>A0A9P8VZM8_9HYPO</name>
<keyword evidence="1" id="KW-0808">Transferase</keyword>
<sequence length="336" mass="37662">MEHNASSISSWATEGEGSGDTQLTALTKDDRGVWTSDDELHATIRSRDCPPGPYLRGGLLGKGGWSCVYKVRRLRDGDLFAGKASTAMKQLRREATILRALSHSHIVKYVDWYQDATPPTATLLVTELCLEGTLQAKIDHLPNGASRLETIQVILQCSKALEYIHNKRLYHSDIKPRNILVRTWDPVNVAIGDCADIKPNTFTGKVVGTPSFWSPYIVKNSRHEGASDDVWALGISLLGLMAQWPKVGTKEELKKYPQTCFEHAQKLERLNKRDHLVYILCRMLAWEAKDRASSTECVDKFARSFTFESKKAARGDASDQGLGIKTPKDFRPISFW</sequence>
<dbReference type="AlphaFoldDB" id="A0A9P8VZM8"/>
<dbReference type="Proteomes" id="UP000777438">
    <property type="component" value="Unassembled WGS sequence"/>
</dbReference>
<dbReference type="InterPro" id="IPR017441">
    <property type="entry name" value="Protein_kinase_ATP_BS"/>
</dbReference>
<dbReference type="EMBL" id="JAGPYM010000017">
    <property type="protein sequence ID" value="KAH6885769.1"/>
    <property type="molecule type" value="Genomic_DNA"/>
</dbReference>
<evidence type="ECO:0000256" key="7">
    <source>
        <dbReference type="RuleBase" id="RU000304"/>
    </source>
</evidence>
<reference evidence="10 11" key="1">
    <citation type="journal article" date="2021" name="Nat. Commun.">
        <title>Genetic determinants of endophytism in the Arabidopsis root mycobiome.</title>
        <authorList>
            <person name="Mesny F."/>
            <person name="Miyauchi S."/>
            <person name="Thiergart T."/>
            <person name="Pickel B."/>
            <person name="Atanasova L."/>
            <person name="Karlsson M."/>
            <person name="Huettel B."/>
            <person name="Barry K.W."/>
            <person name="Haridas S."/>
            <person name="Chen C."/>
            <person name="Bauer D."/>
            <person name="Andreopoulos W."/>
            <person name="Pangilinan J."/>
            <person name="LaButti K."/>
            <person name="Riley R."/>
            <person name="Lipzen A."/>
            <person name="Clum A."/>
            <person name="Drula E."/>
            <person name="Henrissat B."/>
            <person name="Kohler A."/>
            <person name="Grigoriev I.V."/>
            <person name="Martin F.M."/>
            <person name="Hacquard S."/>
        </authorList>
    </citation>
    <scope>NUCLEOTIDE SEQUENCE [LARGE SCALE GENOMIC DNA]</scope>
    <source>
        <strain evidence="10 11">MPI-CAGE-CH-0241</strain>
    </source>
</reference>
<proteinExistence type="inferred from homology"/>
<evidence type="ECO:0000256" key="3">
    <source>
        <dbReference type="ARBA" id="ARBA00022777"/>
    </source>
</evidence>
<dbReference type="GO" id="GO:0005634">
    <property type="term" value="C:nucleus"/>
    <property type="evidence" value="ECO:0007669"/>
    <property type="project" value="TreeGrafter"/>
</dbReference>
<dbReference type="InterPro" id="IPR011009">
    <property type="entry name" value="Kinase-like_dom_sf"/>
</dbReference>
<dbReference type="Gene3D" id="1.10.510.10">
    <property type="entry name" value="Transferase(Phosphotransferase) domain 1"/>
    <property type="match status" value="1"/>
</dbReference>
<evidence type="ECO:0000313" key="10">
    <source>
        <dbReference type="EMBL" id="KAH6885769.1"/>
    </source>
</evidence>
<evidence type="ECO:0000256" key="6">
    <source>
        <dbReference type="PROSITE-ProRule" id="PRU10141"/>
    </source>
</evidence>
<evidence type="ECO:0000259" key="9">
    <source>
        <dbReference type="PROSITE" id="PS50011"/>
    </source>
</evidence>
<comment type="similarity">
    <text evidence="5">Belongs to the protein kinase superfamily. Ser/Thr protein kinase family. GCN2 subfamily.</text>
</comment>
<dbReference type="SUPFAM" id="SSF56112">
    <property type="entry name" value="Protein kinase-like (PK-like)"/>
    <property type="match status" value="1"/>
</dbReference>
<dbReference type="InterPro" id="IPR000719">
    <property type="entry name" value="Prot_kinase_dom"/>
</dbReference>
<evidence type="ECO:0000256" key="2">
    <source>
        <dbReference type="ARBA" id="ARBA00022741"/>
    </source>
</evidence>
<feature type="binding site" evidence="6">
    <location>
        <position position="89"/>
    </location>
    <ligand>
        <name>ATP</name>
        <dbReference type="ChEBI" id="CHEBI:30616"/>
    </ligand>
</feature>
<dbReference type="OrthoDB" id="10252171at2759"/>
<feature type="compositionally biased region" description="Polar residues" evidence="8">
    <location>
        <begin position="1"/>
        <end position="12"/>
    </location>
</feature>
<keyword evidence="3 10" id="KW-0418">Kinase</keyword>
<gene>
    <name evidence="10" type="ORF">B0T10DRAFT_550302</name>
</gene>
<dbReference type="PROSITE" id="PS00107">
    <property type="entry name" value="PROTEIN_KINASE_ATP"/>
    <property type="match status" value="1"/>
</dbReference>
<dbReference type="InterPro" id="IPR050339">
    <property type="entry name" value="CC_SR_Kinase"/>
</dbReference>
<comment type="caution">
    <text evidence="10">The sequence shown here is derived from an EMBL/GenBank/DDBJ whole genome shotgun (WGS) entry which is preliminary data.</text>
</comment>
<evidence type="ECO:0000256" key="5">
    <source>
        <dbReference type="ARBA" id="ARBA00037982"/>
    </source>
</evidence>
<dbReference type="SMART" id="SM00220">
    <property type="entry name" value="S_TKc"/>
    <property type="match status" value="1"/>
</dbReference>
<organism evidence="10 11">
    <name type="scientific">Thelonectria olida</name>
    <dbReference type="NCBI Taxonomy" id="1576542"/>
    <lineage>
        <taxon>Eukaryota</taxon>
        <taxon>Fungi</taxon>
        <taxon>Dikarya</taxon>
        <taxon>Ascomycota</taxon>
        <taxon>Pezizomycotina</taxon>
        <taxon>Sordariomycetes</taxon>
        <taxon>Hypocreomycetidae</taxon>
        <taxon>Hypocreales</taxon>
        <taxon>Nectriaceae</taxon>
        <taxon>Thelonectria</taxon>
    </lineage>
</organism>
<keyword evidence="7" id="KW-0723">Serine/threonine-protein kinase</keyword>
<dbReference type="GO" id="GO:0005524">
    <property type="term" value="F:ATP binding"/>
    <property type="evidence" value="ECO:0007669"/>
    <property type="project" value="UniProtKB-UniRule"/>
</dbReference>
<dbReference type="GO" id="GO:0004674">
    <property type="term" value="F:protein serine/threonine kinase activity"/>
    <property type="evidence" value="ECO:0007669"/>
    <property type="project" value="UniProtKB-KW"/>
</dbReference>
<accession>A0A9P8VZM8</accession>
<evidence type="ECO:0000256" key="1">
    <source>
        <dbReference type="ARBA" id="ARBA00022679"/>
    </source>
</evidence>
<protein>
    <submittedName>
        <fullName evidence="10">Kinase-like domain-containing protein</fullName>
    </submittedName>
</protein>
<evidence type="ECO:0000313" key="11">
    <source>
        <dbReference type="Proteomes" id="UP000777438"/>
    </source>
</evidence>
<evidence type="ECO:0000256" key="8">
    <source>
        <dbReference type="SAM" id="MobiDB-lite"/>
    </source>
</evidence>